<accession>D3GGM1</accession>
<gene>
    <name evidence="1" type="primary">U7</name>
</gene>
<keyword evidence="2" id="KW-1185">Reference proteome</keyword>
<sequence>MERGRIICSLFISDPEGLWDRVTGDFFISKLIPLINTSEIYDEYSKVILSILIMKSRYRTMIGHSHNHLALDKFVYLNIRKDDNRKDMIIEVPGQFSFNSSVISFKFKIQFGLQYNPFCRYKHVRKLYEHYAKKYKGICWEVFSNLYKISPVI</sequence>
<evidence type="ECO:0000313" key="1">
    <source>
        <dbReference type="EMBL" id="ACX83612.1"/>
    </source>
</evidence>
<name>D3GGM1_9RHAB</name>
<organism evidence="1 2">
    <name type="scientific">Hapavirus ngaingan</name>
    <dbReference type="NCBI Taxonomy" id="1972623"/>
    <lineage>
        <taxon>Viruses</taxon>
        <taxon>Riboviria</taxon>
        <taxon>Orthornavirae</taxon>
        <taxon>Negarnaviricota</taxon>
        <taxon>Haploviricotina</taxon>
        <taxon>Monjiviricetes</taxon>
        <taxon>Mononegavirales</taxon>
        <taxon>Rhabdoviridae</taxon>
        <taxon>Alpharhabdovirinae</taxon>
        <taxon>Hapavirus</taxon>
    </lineage>
</organism>
<dbReference type="GeneID" id="8888121"/>
<proteinExistence type="predicted"/>
<dbReference type="RefSeq" id="YP_003518293.1">
    <property type="nucleotide sequence ID" value="NC_013955.1"/>
</dbReference>
<protein>
    <submittedName>
        <fullName evidence="1">Uncharacterized protein U7</fullName>
    </submittedName>
</protein>
<dbReference type="EMBL" id="FJ715959">
    <property type="protein sequence ID" value="ACX83612.1"/>
    <property type="molecule type" value="Viral_cRNA"/>
</dbReference>
<dbReference type="Proteomes" id="UP000154509">
    <property type="component" value="Segment"/>
</dbReference>
<evidence type="ECO:0000313" key="2">
    <source>
        <dbReference type="Proteomes" id="UP000154509"/>
    </source>
</evidence>
<dbReference type="KEGG" id="vg:8888121"/>
<reference evidence="1 2" key="1">
    <citation type="journal article" date="2010" name="Virology">
        <title>Ngaingan virus, a macropod-associated rhabdovirus, contains a second glycoprotein gene and seven novel open reading frames.</title>
        <authorList>
            <person name="Gubala A."/>
            <person name="Davis S."/>
            <person name="Weir R."/>
            <person name="Melville L."/>
            <person name="Cowled C."/>
            <person name="Walker P."/>
            <person name="Boyle D."/>
        </authorList>
    </citation>
    <scope>NUCLEOTIDE SEQUENCE [LARGE SCALE GENOMIC DNA]</scope>
    <source>
        <strain evidence="1">MRM14556</strain>
    </source>
</reference>